<protein>
    <recommendedName>
        <fullName evidence="2">CARDB domain-containing protein</fullName>
    </recommendedName>
</protein>
<organism evidence="1">
    <name type="scientific">marine sediment metagenome</name>
    <dbReference type="NCBI Taxonomy" id="412755"/>
    <lineage>
        <taxon>unclassified sequences</taxon>
        <taxon>metagenomes</taxon>
        <taxon>ecological metagenomes</taxon>
    </lineage>
</organism>
<evidence type="ECO:0000313" key="1">
    <source>
        <dbReference type="EMBL" id="GAI56746.1"/>
    </source>
</evidence>
<dbReference type="EMBL" id="BARV01034078">
    <property type="protein sequence ID" value="GAI56746.1"/>
    <property type="molecule type" value="Genomic_DNA"/>
</dbReference>
<evidence type="ECO:0008006" key="2">
    <source>
        <dbReference type="Google" id="ProtNLM"/>
    </source>
</evidence>
<gene>
    <name evidence="1" type="ORF">S06H3_53445</name>
</gene>
<proteinExistence type="predicted"/>
<reference evidence="1" key="1">
    <citation type="journal article" date="2014" name="Front. Microbiol.">
        <title>High frequency of phylogenetically diverse reductive dehalogenase-homologous genes in deep subseafloor sedimentary metagenomes.</title>
        <authorList>
            <person name="Kawai M."/>
            <person name="Futagami T."/>
            <person name="Toyoda A."/>
            <person name="Takaki Y."/>
            <person name="Nishi S."/>
            <person name="Hori S."/>
            <person name="Arai W."/>
            <person name="Tsubouchi T."/>
            <person name="Morono Y."/>
            <person name="Uchiyama I."/>
            <person name="Ito T."/>
            <person name="Fujiyama A."/>
            <person name="Inagaki F."/>
            <person name="Takami H."/>
        </authorList>
    </citation>
    <scope>NUCLEOTIDE SEQUENCE</scope>
    <source>
        <strain evidence="1">Expedition CK06-06</strain>
    </source>
</reference>
<comment type="caution">
    <text evidence="1">The sequence shown here is derived from an EMBL/GenBank/DDBJ whole genome shotgun (WGS) entry which is preliminary data.</text>
</comment>
<sequence>MAKLTKTQKVGAGLGIFGLITAIVAAVKAKAAPPVGEFEVTDLVISPPEVYVGEPVEISALVTNIGAERGTKTVTLKVS</sequence>
<accession>X1QPM4</accession>
<name>X1QPM4_9ZZZZ</name>
<dbReference type="AlphaFoldDB" id="X1QPM4"/>